<dbReference type="PANTHER" id="PTHR23098">
    <property type="entry name" value="AGAP001331-PA-RELATED"/>
    <property type="match status" value="1"/>
</dbReference>
<keyword evidence="4" id="KW-0804">Transcription</keyword>
<feature type="compositionally biased region" description="Low complexity" evidence="7">
    <location>
        <begin position="183"/>
        <end position="198"/>
    </location>
</feature>
<evidence type="ECO:0000256" key="6">
    <source>
        <dbReference type="SAM" id="Coils"/>
    </source>
</evidence>
<dbReference type="PANTHER" id="PTHR23098:SF23">
    <property type="entry name" value="MYB-RELATED TRANSCRIPTION FACTOR, PARTNER OF PROFILIN-LIKE ISOFORM X2-RELATED"/>
    <property type="match status" value="1"/>
</dbReference>
<feature type="coiled-coil region" evidence="6">
    <location>
        <begin position="229"/>
        <end position="256"/>
    </location>
</feature>
<reference evidence="10" key="1">
    <citation type="submission" date="2025-08" db="UniProtKB">
        <authorList>
            <consortium name="RefSeq"/>
        </authorList>
    </citation>
    <scope>IDENTIFICATION</scope>
    <source>
        <tissue evidence="10">Whole body</tissue>
    </source>
</reference>
<dbReference type="AlphaFoldDB" id="A0A6J1R4T1"/>
<dbReference type="InterPro" id="IPR028002">
    <property type="entry name" value="Myb_DNA-bind_5"/>
</dbReference>
<keyword evidence="3" id="KW-0805">Transcription regulation</keyword>
<evidence type="ECO:0000313" key="9">
    <source>
        <dbReference type="Proteomes" id="UP000504618"/>
    </source>
</evidence>
<evidence type="ECO:0000259" key="8">
    <source>
        <dbReference type="Pfam" id="PF13873"/>
    </source>
</evidence>
<evidence type="ECO:0000256" key="4">
    <source>
        <dbReference type="ARBA" id="ARBA00023163"/>
    </source>
</evidence>
<evidence type="ECO:0000256" key="3">
    <source>
        <dbReference type="ARBA" id="ARBA00023015"/>
    </source>
</evidence>
<accession>A0A6J1R4T1</accession>
<evidence type="ECO:0000313" key="10">
    <source>
        <dbReference type="RefSeq" id="XP_024887981.1"/>
    </source>
</evidence>
<evidence type="ECO:0000256" key="1">
    <source>
        <dbReference type="ARBA" id="ARBA00011764"/>
    </source>
</evidence>
<organism evidence="9 10">
    <name type="scientific">Temnothorax curvispinosus</name>
    <dbReference type="NCBI Taxonomy" id="300111"/>
    <lineage>
        <taxon>Eukaryota</taxon>
        <taxon>Metazoa</taxon>
        <taxon>Ecdysozoa</taxon>
        <taxon>Arthropoda</taxon>
        <taxon>Hexapoda</taxon>
        <taxon>Insecta</taxon>
        <taxon>Pterygota</taxon>
        <taxon>Neoptera</taxon>
        <taxon>Endopterygota</taxon>
        <taxon>Hymenoptera</taxon>
        <taxon>Apocrita</taxon>
        <taxon>Aculeata</taxon>
        <taxon>Formicoidea</taxon>
        <taxon>Formicidae</taxon>
        <taxon>Myrmicinae</taxon>
        <taxon>Temnothorax</taxon>
    </lineage>
</organism>
<evidence type="ECO:0000256" key="7">
    <source>
        <dbReference type="SAM" id="MobiDB-lite"/>
    </source>
</evidence>
<evidence type="ECO:0000256" key="2">
    <source>
        <dbReference type="ARBA" id="ARBA00016807"/>
    </source>
</evidence>
<keyword evidence="6" id="KW-0175">Coiled coil</keyword>
<feature type="region of interest" description="Disordered" evidence="7">
    <location>
        <begin position="164"/>
        <end position="208"/>
    </location>
</feature>
<name>A0A6J1R4T1_9HYME</name>
<dbReference type="OrthoDB" id="7551801at2759"/>
<dbReference type="Proteomes" id="UP000504618">
    <property type="component" value="Unplaced"/>
</dbReference>
<gene>
    <name evidence="10" type="primary">LOC112464918</name>
</gene>
<feature type="compositionally biased region" description="Basic and acidic residues" evidence="7">
    <location>
        <begin position="164"/>
        <end position="182"/>
    </location>
</feature>
<dbReference type="Pfam" id="PF13873">
    <property type="entry name" value="Myb_DNA-bind_5"/>
    <property type="match status" value="1"/>
</dbReference>
<comment type="function">
    <text evidence="5">Involved in transvection phenomena (= synapsis-dependent gene expression), where the synaptic pairing of chromosomes carrying genes with which zeste interacts influences the expression of these genes. Zeste binds to DNA and stimulates transcription from a nearby promoter.</text>
</comment>
<sequence length="271" mass="31231">MQRQKNFSDAEKKSLINFIFLQRDVIENKESDRLIMVQKDKAWADITAQYNVNATIPRSEKSLRNCWDNMKKAARKYCAAIKRESYKTGGGVANVTQNILLERVTEVMGETSTYGLMNPFDSDAIDKENTNIEILDDDDDSNENDPNEVFSYLMENENITDWKSWDPNKLKSEISPPLKDKNNTQASSSNTQASSSDSTYKKRKTTQYSKKTLDEVKTDLADTLKVNVEEKKEYEIELLKAQLDKEKLKIELLKVLIEKEKEGNTNKIFKI</sequence>
<dbReference type="RefSeq" id="XP_024887981.1">
    <property type="nucleotide sequence ID" value="XM_025032213.1"/>
</dbReference>
<protein>
    <recommendedName>
        <fullName evidence="2">Regulatory protein zeste</fullName>
    </recommendedName>
</protein>
<dbReference type="GeneID" id="112464918"/>
<dbReference type="GO" id="GO:0005634">
    <property type="term" value="C:nucleus"/>
    <property type="evidence" value="ECO:0007669"/>
    <property type="project" value="TreeGrafter"/>
</dbReference>
<comment type="subunit">
    <text evidence="1">Self-associates forming complexes of several hundred monomers.</text>
</comment>
<evidence type="ECO:0000256" key="5">
    <source>
        <dbReference type="ARBA" id="ARBA00025466"/>
    </source>
</evidence>
<proteinExistence type="predicted"/>
<keyword evidence="9" id="KW-1185">Reference proteome</keyword>
<feature type="domain" description="Myb/SANT-like DNA-binding" evidence="8">
    <location>
        <begin position="3"/>
        <end position="77"/>
    </location>
</feature>